<dbReference type="GO" id="GO:0006631">
    <property type="term" value="P:fatty acid metabolic process"/>
    <property type="evidence" value="ECO:0007669"/>
    <property type="project" value="TreeGrafter"/>
</dbReference>
<dbReference type="Pfam" id="PF00501">
    <property type="entry name" value="AMP-binding"/>
    <property type="match status" value="1"/>
</dbReference>
<dbReference type="Gene3D" id="3.40.50.12780">
    <property type="entry name" value="N-terminal domain of ligase-like"/>
    <property type="match status" value="1"/>
</dbReference>
<dbReference type="PANTHER" id="PTHR43201:SF5">
    <property type="entry name" value="MEDIUM-CHAIN ACYL-COA LIGASE ACSF2, MITOCHONDRIAL"/>
    <property type="match status" value="1"/>
</dbReference>
<dbReference type="InterPro" id="IPR042099">
    <property type="entry name" value="ANL_N_sf"/>
</dbReference>
<dbReference type="Pfam" id="PF01553">
    <property type="entry name" value="Acyltransferase"/>
    <property type="match status" value="1"/>
</dbReference>
<dbReference type="SUPFAM" id="SSF69593">
    <property type="entry name" value="Glycerol-3-phosphate (1)-acyltransferase"/>
    <property type="match status" value="1"/>
</dbReference>
<reference evidence="4" key="2">
    <citation type="journal article" date="2021" name="Int. J. Syst. Evol. Microbiol.">
        <title>Geomonas silvestris sp. nov., Geomonas paludis sp. nov. and Geomonas limicola sp. nov., isolated from terrestrial environments, and emended description of the genus Geomonas.</title>
        <authorList>
            <person name="Itoh H."/>
            <person name="Xu Z."/>
            <person name="Masuda Y."/>
            <person name="Ushijima N."/>
            <person name="Hayakawa C."/>
            <person name="Shiratori Y."/>
            <person name="Senoo K."/>
        </authorList>
    </citation>
    <scope>NUCLEOTIDE SEQUENCE</scope>
    <source>
        <strain evidence="4">Red736</strain>
    </source>
</reference>
<name>A0A6V8MTX4_9BACT</name>
<dbReference type="GO" id="GO:0031956">
    <property type="term" value="F:medium-chain fatty acid-CoA ligase activity"/>
    <property type="evidence" value="ECO:0007669"/>
    <property type="project" value="TreeGrafter"/>
</dbReference>
<dbReference type="InterPro" id="IPR045851">
    <property type="entry name" value="AMP-bd_C_sf"/>
</dbReference>
<gene>
    <name evidence="4" type="ORF">GMPD_12530</name>
    <name evidence="5" type="ORF">M1B72_10620</name>
</gene>
<reference evidence="6" key="1">
    <citation type="submission" date="2020-06" db="EMBL/GenBank/DDBJ databases">
        <title>Draft genomic sequecing of Geomonas sp. Red736.</title>
        <authorList>
            <person name="Itoh H."/>
            <person name="Xu Z.X."/>
            <person name="Ushijima N."/>
            <person name="Masuda Y."/>
            <person name="Shiratori Y."/>
            <person name="Senoo K."/>
        </authorList>
    </citation>
    <scope>NUCLEOTIDE SEQUENCE [LARGE SCALE GENOMIC DNA]</scope>
    <source>
        <strain evidence="6">Red736</strain>
    </source>
</reference>
<dbReference type="PANTHER" id="PTHR43201">
    <property type="entry name" value="ACYL-COA SYNTHETASE"/>
    <property type="match status" value="1"/>
</dbReference>
<accession>A0A6V8MTX4</accession>
<evidence type="ECO:0000313" key="5">
    <source>
        <dbReference type="EMBL" id="UPU38136.1"/>
    </source>
</evidence>
<sequence>MRTLVDLFHSFAPRGDKTALVNRTGVRRFAVSYGELSVLSLKMAALLARHGVEPGDRVLLWGPNSSWWGVAYWGIIMRGAIAVPVDFMSDRGRAESILKLTQAKVVLQSRFKPERLQVENSLLLEDLKYLLEEVAPYPDVVHPAPDDIAQLIYTSGTTGNPKGVILTHKNLVANILQINRQVPIITPEFSFLSLLPLSHMFEQMGGFFTPLYRGGAVIYPRTLKPSAIMEALGEEDVYVIMSVPRLMQLLKTTIERELAEKHLTGVFAALARIGAGLSKPARKKLFFPVQRKFGAHFTVFVSGGAPLDPDVFRFWDSMGFTVLEGYGLSECSPVLCVNTIDKQVAGSVGPPLPGVELRLDGKEVVVRGDNVFPGYYQNEAATRDAFTADGWFKTGDLGEIGPDGWLTIKGREKELIVTGGGVNVYPDELEAVLNKVPGVKESCVIGLDRGAGEEVHAVLLLDDSGAKPDEILARANAQLDTMHQITGCTIWREPEFPKTTTLKIKKFQVKEQVKQGAAAGGAGTTQDHLVNLLAKVTGADPAEIKEESLLVADLGLTSIGRLELVNYLEQEFRLDIEDSQIGPQTRVAEVRRIIARREKGHRRGHYRFWTNSAPVRALRMLGDALLNYPLYRLFVKLEVRGRENVEHLDGPVIFIGNHLGYFDQPSLMFALPREVRYRTATAAWEEFFFGDYHGLDRFLRLAAYQYGTLFLNLFPLPQTSGFSTAVKYMGKLTDRGLNTLIFPEGGHSHDGAMQDFQLGLGIIAKELEIPIVPVKIVGTDKILPPKHTGLPNRGTVTVSFGKPLRFRFEEPAEIVARAQAAVAEIQ</sequence>
<evidence type="ECO:0000313" key="4">
    <source>
        <dbReference type="EMBL" id="GFO63334.1"/>
    </source>
</evidence>
<dbReference type="Proteomes" id="UP000831485">
    <property type="component" value="Chromosome"/>
</dbReference>
<proteinExistence type="inferred from homology"/>
<evidence type="ECO:0000259" key="3">
    <source>
        <dbReference type="PROSITE" id="PS50075"/>
    </source>
</evidence>
<dbReference type="InterPro" id="IPR002123">
    <property type="entry name" value="Plipid/glycerol_acylTrfase"/>
</dbReference>
<dbReference type="CDD" id="cd07989">
    <property type="entry name" value="LPLAT_AGPAT-like"/>
    <property type="match status" value="1"/>
</dbReference>
<dbReference type="Proteomes" id="UP000568888">
    <property type="component" value="Unassembled WGS sequence"/>
</dbReference>
<organism evidence="4 6">
    <name type="scientific">Geomonas paludis</name>
    <dbReference type="NCBI Taxonomy" id="2740185"/>
    <lineage>
        <taxon>Bacteria</taxon>
        <taxon>Pseudomonadati</taxon>
        <taxon>Thermodesulfobacteriota</taxon>
        <taxon>Desulfuromonadia</taxon>
        <taxon>Geobacterales</taxon>
        <taxon>Geobacteraceae</taxon>
        <taxon>Geomonas</taxon>
    </lineage>
</organism>
<dbReference type="GO" id="GO:0016746">
    <property type="term" value="F:acyltransferase activity"/>
    <property type="evidence" value="ECO:0007669"/>
    <property type="project" value="InterPro"/>
</dbReference>
<protein>
    <submittedName>
        <fullName evidence="4">AMP-binding protein</fullName>
    </submittedName>
</protein>
<dbReference type="RefSeq" id="WP_183346205.1">
    <property type="nucleotide sequence ID" value="NZ_BLXY01000002.1"/>
</dbReference>
<dbReference type="InterPro" id="IPR036736">
    <property type="entry name" value="ACP-like_sf"/>
</dbReference>
<dbReference type="SMART" id="SM00563">
    <property type="entry name" value="PlsC"/>
    <property type="match status" value="1"/>
</dbReference>
<feature type="domain" description="Carrier" evidence="3">
    <location>
        <begin position="520"/>
        <end position="598"/>
    </location>
</feature>
<evidence type="ECO:0000313" key="6">
    <source>
        <dbReference type="Proteomes" id="UP000568888"/>
    </source>
</evidence>
<dbReference type="InterPro" id="IPR000873">
    <property type="entry name" value="AMP-dep_synth/lig_dom"/>
</dbReference>
<evidence type="ECO:0000256" key="2">
    <source>
        <dbReference type="ARBA" id="ARBA00022598"/>
    </source>
</evidence>
<dbReference type="InterPro" id="IPR020845">
    <property type="entry name" value="AMP-binding_CS"/>
</dbReference>
<dbReference type="EMBL" id="CP096574">
    <property type="protein sequence ID" value="UPU38136.1"/>
    <property type="molecule type" value="Genomic_DNA"/>
</dbReference>
<dbReference type="PROSITE" id="PS50075">
    <property type="entry name" value="CARRIER"/>
    <property type="match status" value="1"/>
</dbReference>
<comment type="similarity">
    <text evidence="1">Belongs to the ATP-dependent AMP-binding enzyme family.</text>
</comment>
<reference evidence="5" key="3">
    <citation type="submission" date="2022-04" db="EMBL/GenBank/DDBJ databases">
        <authorList>
            <person name="Liu G."/>
        </authorList>
    </citation>
    <scope>NUCLEOTIDE SEQUENCE</scope>
    <source>
        <strain evidence="5">RG22</strain>
    </source>
</reference>
<dbReference type="Pfam" id="PF00550">
    <property type="entry name" value="PP-binding"/>
    <property type="match status" value="1"/>
</dbReference>
<evidence type="ECO:0000256" key="1">
    <source>
        <dbReference type="ARBA" id="ARBA00006432"/>
    </source>
</evidence>
<evidence type="ECO:0000313" key="7">
    <source>
        <dbReference type="Proteomes" id="UP000831485"/>
    </source>
</evidence>
<dbReference type="AlphaFoldDB" id="A0A6V8MTX4"/>
<dbReference type="PROSITE" id="PS00455">
    <property type="entry name" value="AMP_BINDING"/>
    <property type="match status" value="1"/>
</dbReference>
<dbReference type="InterPro" id="IPR009081">
    <property type="entry name" value="PP-bd_ACP"/>
</dbReference>
<dbReference type="Gene3D" id="3.30.300.30">
    <property type="match status" value="1"/>
</dbReference>
<dbReference type="EMBL" id="BLXY01000002">
    <property type="protein sequence ID" value="GFO63334.1"/>
    <property type="molecule type" value="Genomic_DNA"/>
</dbReference>
<dbReference type="SUPFAM" id="SSF47336">
    <property type="entry name" value="ACP-like"/>
    <property type="match status" value="1"/>
</dbReference>
<keyword evidence="2" id="KW-0436">Ligase</keyword>
<dbReference type="SUPFAM" id="SSF56801">
    <property type="entry name" value="Acetyl-CoA synthetase-like"/>
    <property type="match status" value="1"/>
</dbReference>
<dbReference type="Gene3D" id="1.10.1200.10">
    <property type="entry name" value="ACP-like"/>
    <property type="match status" value="1"/>
</dbReference>
<keyword evidence="7" id="KW-1185">Reference proteome</keyword>